<protein>
    <submittedName>
        <fullName evidence="1">Uncharacterized protein</fullName>
    </submittedName>
</protein>
<organism evidence="1 2">
    <name type="scientific">Zosterops borbonicus</name>
    <dbReference type="NCBI Taxonomy" id="364589"/>
    <lineage>
        <taxon>Eukaryota</taxon>
        <taxon>Metazoa</taxon>
        <taxon>Chordata</taxon>
        <taxon>Craniata</taxon>
        <taxon>Vertebrata</taxon>
        <taxon>Euteleostomi</taxon>
        <taxon>Archelosauria</taxon>
        <taxon>Archosauria</taxon>
        <taxon>Dinosauria</taxon>
        <taxon>Saurischia</taxon>
        <taxon>Theropoda</taxon>
        <taxon>Coelurosauria</taxon>
        <taxon>Aves</taxon>
        <taxon>Neognathae</taxon>
        <taxon>Neoaves</taxon>
        <taxon>Telluraves</taxon>
        <taxon>Australaves</taxon>
        <taxon>Passeriformes</taxon>
        <taxon>Sylvioidea</taxon>
        <taxon>Zosteropidae</taxon>
        <taxon>Zosterops</taxon>
    </lineage>
</organism>
<comment type="caution">
    <text evidence="1">The sequence shown here is derived from an EMBL/GenBank/DDBJ whole genome shotgun (WGS) entry which is preliminary data.</text>
</comment>
<evidence type="ECO:0000313" key="1">
    <source>
        <dbReference type="EMBL" id="TRZ23080.1"/>
    </source>
</evidence>
<keyword evidence="2" id="KW-1185">Reference proteome</keyword>
<dbReference type="EMBL" id="SWJQ01000082">
    <property type="protein sequence ID" value="TRZ23080.1"/>
    <property type="molecule type" value="Genomic_DNA"/>
</dbReference>
<sequence length="148" mass="16965">MWTLKVALEMGIGLFHSVVKEKGLKYWDNWRTNEIAIVKDKKIDNELNLGLSSPDKFGNLMSCSVWVENGDRCYHDRYLGYYFLPNPVDRSWGVVLPRAALGFLRRDGCDDSATDFEQQLELRWLKPDHSTIALQLRASCLCIPVAAE</sequence>
<reference evidence="1" key="1">
    <citation type="submission" date="2019-04" db="EMBL/GenBank/DDBJ databases">
        <title>Genome assembly of Zosterops borbonicus 15179.</title>
        <authorList>
            <person name="Leroy T."/>
            <person name="Anselmetti Y."/>
            <person name="Tilak M.-K."/>
            <person name="Nabholz B."/>
        </authorList>
    </citation>
    <scope>NUCLEOTIDE SEQUENCE</scope>
    <source>
        <strain evidence="1">HGM_15179</strain>
        <tissue evidence="1">Muscle</tissue>
    </source>
</reference>
<gene>
    <name evidence="1" type="ORF">HGM15179_003934</name>
</gene>
<evidence type="ECO:0000313" key="2">
    <source>
        <dbReference type="Proteomes" id="UP000796761"/>
    </source>
</evidence>
<name>A0A8K1GTE8_9PASS</name>
<dbReference type="Proteomes" id="UP000796761">
    <property type="component" value="Unassembled WGS sequence"/>
</dbReference>
<proteinExistence type="predicted"/>
<accession>A0A8K1GTE8</accession>
<dbReference type="AlphaFoldDB" id="A0A8K1GTE8"/>